<dbReference type="Proteomes" id="UP001488805">
    <property type="component" value="Unassembled WGS sequence"/>
</dbReference>
<evidence type="ECO:0000313" key="2">
    <source>
        <dbReference type="EMBL" id="KAK9520313.1"/>
    </source>
</evidence>
<keyword evidence="3" id="KW-1185">Reference proteome</keyword>
<comment type="caution">
    <text evidence="2">The sequence shown here is derived from an EMBL/GenBank/DDBJ whole genome shotgun (WGS) entry which is preliminary data.</text>
</comment>
<proteinExistence type="predicted"/>
<reference evidence="2 3" key="1">
    <citation type="journal article" date="2024" name="Genome Biol. Evol.">
        <title>Chromosome-level genome assembly of the viviparous eelpout Zoarces viviparus.</title>
        <authorList>
            <person name="Fuhrmann N."/>
            <person name="Brasseur M.V."/>
            <person name="Bakowski C.E."/>
            <person name="Podsiadlowski L."/>
            <person name="Prost S."/>
            <person name="Krehenwinkel H."/>
            <person name="Mayer C."/>
        </authorList>
    </citation>
    <scope>NUCLEOTIDE SEQUENCE [LARGE SCALE GENOMIC DNA]</scope>
    <source>
        <strain evidence="2">NO-MEL_2022_Ind0_liver</strain>
    </source>
</reference>
<protein>
    <submittedName>
        <fullName evidence="2">Uncharacterized protein</fullName>
    </submittedName>
</protein>
<accession>A0AAW1EDM5</accession>
<evidence type="ECO:0000256" key="1">
    <source>
        <dbReference type="SAM" id="MobiDB-lite"/>
    </source>
</evidence>
<dbReference type="AlphaFoldDB" id="A0AAW1EDM5"/>
<name>A0AAW1EDM5_ZOAVI</name>
<feature type="compositionally biased region" description="Polar residues" evidence="1">
    <location>
        <begin position="1"/>
        <end position="10"/>
    </location>
</feature>
<feature type="compositionally biased region" description="Low complexity" evidence="1">
    <location>
        <begin position="12"/>
        <end position="23"/>
    </location>
</feature>
<dbReference type="EMBL" id="JBCEZU010000329">
    <property type="protein sequence ID" value="KAK9520313.1"/>
    <property type="molecule type" value="Genomic_DNA"/>
</dbReference>
<sequence length="122" mass="13769">MRSDASQTHVEASALQDAQQLSARHADPLRHEIFHQTKAEVKGALAGRAERCFTRTDTKHSGDSVKERELQEVHQDRSWSGPADRDESREIKVHRGKTKCTALSFPRISVKNLVKCLVKDKP</sequence>
<feature type="region of interest" description="Disordered" evidence="1">
    <location>
        <begin position="56"/>
        <end position="92"/>
    </location>
</feature>
<gene>
    <name evidence="2" type="ORF">VZT92_020209</name>
</gene>
<feature type="region of interest" description="Disordered" evidence="1">
    <location>
        <begin position="1"/>
        <end position="29"/>
    </location>
</feature>
<organism evidence="2 3">
    <name type="scientific">Zoarces viviparus</name>
    <name type="common">Viviparous eelpout</name>
    <name type="synonym">Blennius viviparus</name>
    <dbReference type="NCBI Taxonomy" id="48416"/>
    <lineage>
        <taxon>Eukaryota</taxon>
        <taxon>Metazoa</taxon>
        <taxon>Chordata</taxon>
        <taxon>Craniata</taxon>
        <taxon>Vertebrata</taxon>
        <taxon>Euteleostomi</taxon>
        <taxon>Actinopterygii</taxon>
        <taxon>Neopterygii</taxon>
        <taxon>Teleostei</taxon>
        <taxon>Neoteleostei</taxon>
        <taxon>Acanthomorphata</taxon>
        <taxon>Eupercaria</taxon>
        <taxon>Perciformes</taxon>
        <taxon>Cottioidei</taxon>
        <taxon>Zoarcales</taxon>
        <taxon>Zoarcidae</taxon>
        <taxon>Zoarcinae</taxon>
        <taxon>Zoarces</taxon>
    </lineage>
</organism>
<evidence type="ECO:0000313" key="3">
    <source>
        <dbReference type="Proteomes" id="UP001488805"/>
    </source>
</evidence>